<feature type="coiled-coil region" evidence="1">
    <location>
        <begin position="121"/>
        <end position="218"/>
    </location>
</feature>
<feature type="region of interest" description="Disordered" evidence="2">
    <location>
        <begin position="376"/>
        <end position="397"/>
    </location>
</feature>
<proteinExistence type="predicted"/>
<evidence type="ECO:0000256" key="2">
    <source>
        <dbReference type="SAM" id="MobiDB-lite"/>
    </source>
</evidence>
<evidence type="ECO:0000313" key="4">
    <source>
        <dbReference type="Proteomes" id="UP000288216"/>
    </source>
</evidence>
<reference evidence="3 4" key="1">
    <citation type="journal article" date="2018" name="Nat. Ecol. Evol.">
        <title>Shark genomes provide insights into elasmobranch evolution and the origin of vertebrates.</title>
        <authorList>
            <person name="Hara Y"/>
            <person name="Yamaguchi K"/>
            <person name="Onimaru K"/>
            <person name="Kadota M"/>
            <person name="Koyanagi M"/>
            <person name="Keeley SD"/>
            <person name="Tatsumi K"/>
            <person name="Tanaka K"/>
            <person name="Motone F"/>
            <person name="Kageyama Y"/>
            <person name="Nozu R"/>
            <person name="Adachi N"/>
            <person name="Nishimura O"/>
            <person name="Nakagawa R"/>
            <person name="Tanegashima C"/>
            <person name="Kiyatake I"/>
            <person name="Matsumoto R"/>
            <person name="Murakumo K"/>
            <person name="Nishida K"/>
            <person name="Terakita A"/>
            <person name="Kuratani S"/>
            <person name="Sato K"/>
            <person name="Hyodo S Kuraku.S."/>
        </authorList>
    </citation>
    <scope>NUCLEOTIDE SEQUENCE [LARGE SCALE GENOMIC DNA]</scope>
</reference>
<name>A0A401QD37_SCYTO</name>
<feature type="compositionally biased region" description="Polar residues" evidence="2">
    <location>
        <begin position="49"/>
        <end position="67"/>
    </location>
</feature>
<feature type="region of interest" description="Disordered" evidence="2">
    <location>
        <begin position="1"/>
        <end position="97"/>
    </location>
</feature>
<feature type="compositionally biased region" description="Polar residues" evidence="2">
    <location>
        <begin position="30"/>
        <end position="42"/>
    </location>
</feature>
<keyword evidence="4" id="KW-1185">Reference proteome</keyword>
<accession>A0A401QD37</accession>
<dbReference type="STRING" id="75743.A0A401QD37"/>
<gene>
    <name evidence="3" type="ORF">scyTo_0023992</name>
</gene>
<dbReference type="OrthoDB" id="660555at2759"/>
<feature type="coiled-coil region" evidence="1">
    <location>
        <begin position="294"/>
        <end position="328"/>
    </location>
</feature>
<evidence type="ECO:0000256" key="1">
    <source>
        <dbReference type="SAM" id="Coils"/>
    </source>
</evidence>
<keyword evidence="1" id="KW-0175">Coiled coil</keyword>
<organism evidence="3 4">
    <name type="scientific">Scyliorhinus torazame</name>
    <name type="common">Cloudy catshark</name>
    <name type="synonym">Catulus torazame</name>
    <dbReference type="NCBI Taxonomy" id="75743"/>
    <lineage>
        <taxon>Eukaryota</taxon>
        <taxon>Metazoa</taxon>
        <taxon>Chordata</taxon>
        <taxon>Craniata</taxon>
        <taxon>Vertebrata</taxon>
        <taxon>Chondrichthyes</taxon>
        <taxon>Elasmobranchii</taxon>
        <taxon>Galeomorphii</taxon>
        <taxon>Galeoidea</taxon>
        <taxon>Carcharhiniformes</taxon>
        <taxon>Scyliorhinidae</taxon>
        <taxon>Scyliorhinus</taxon>
    </lineage>
</organism>
<dbReference type="Proteomes" id="UP000288216">
    <property type="component" value="Unassembled WGS sequence"/>
</dbReference>
<feature type="compositionally biased region" description="Polar residues" evidence="2">
    <location>
        <begin position="14"/>
        <end position="23"/>
    </location>
</feature>
<comment type="caution">
    <text evidence="3">The sequence shown here is derived from an EMBL/GenBank/DDBJ whole genome shotgun (WGS) entry which is preliminary data.</text>
</comment>
<dbReference type="OMA" id="DHENMLL"/>
<sequence>MKEGLGTEAEGVVSGTSAPQGASPSLDVPQESQVQILETSPDSGDRSDSGQQGQSEHVVQTYQQEQNIGLVGNLDQTPNGSELPRGIGQTDDAQRPRQFVTILTSDERGVTELNVVAEPRFEKLNEDLMEKEQMIEQLKHLLKEKERIHGEESSKLRREILNMQGLQKKSEEQSTRLEQLEDSNKFLNETVEEMDGVLDQLQQTVAQKDHENMLLRKEQVETMATAQQLHEEELKKLKLRLGEHPKENNGAKWDADERLKIASEEQSILAGFQSKTELETGQKWAELDEPRSKEHNVESLNNSLEEKYEASQQKVKDLEMSVTSLQSEVNRLHGLDQSGAAFPSPAGTELKLEVDDGNVEEIQREGQIELVNPELERDERRQGASACSGSPAARLDGDLLELRESVGKPDLGDSKAQGETERAQAEVERLRARLVKLPSEGAAARRGQLQEDDEACKLENTQEGKAQGQLSSLAKENHELHADLQAMREQVSSLQRSMEEANADFEQGVAEKTAECVRQTQVQADSYSDCEMKMAYCHK</sequence>
<dbReference type="AlphaFoldDB" id="A0A401QD37"/>
<evidence type="ECO:0000313" key="3">
    <source>
        <dbReference type="EMBL" id="GCB83266.1"/>
    </source>
</evidence>
<dbReference type="EMBL" id="BFAA01037186">
    <property type="protein sequence ID" value="GCB83266.1"/>
    <property type="molecule type" value="Genomic_DNA"/>
</dbReference>
<protein>
    <submittedName>
        <fullName evidence="3">Uncharacterized protein</fullName>
    </submittedName>
</protein>
<feature type="coiled-coil region" evidence="1">
    <location>
        <begin position="470"/>
        <end position="504"/>
    </location>
</feature>